<dbReference type="Pfam" id="PF07687">
    <property type="entry name" value="M20_dimer"/>
    <property type="match status" value="1"/>
</dbReference>
<evidence type="ECO:0000313" key="8">
    <source>
        <dbReference type="Proteomes" id="UP000471120"/>
    </source>
</evidence>
<dbReference type="SUPFAM" id="SSF55031">
    <property type="entry name" value="Bacterial exopeptidase dimerisation domain"/>
    <property type="match status" value="1"/>
</dbReference>
<dbReference type="InterPro" id="IPR011650">
    <property type="entry name" value="Peptidase_M20_dimer"/>
</dbReference>
<dbReference type="GO" id="GO:0046872">
    <property type="term" value="F:metal ion binding"/>
    <property type="evidence" value="ECO:0007669"/>
    <property type="project" value="UniProtKB-KW"/>
</dbReference>
<dbReference type="PANTHER" id="PTHR45962:SF1">
    <property type="entry name" value="N-FATTY-ACYL-AMINO ACID SYNTHASE_HYDROLASE PM20D1"/>
    <property type="match status" value="1"/>
</dbReference>
<accession>A0A6P2C9G3</accession>
<keyword evidence="4 7" id="KW-0378">Hydrolase</keyword>
<dbReference type="GO" id="GO:0006508">
    <property type="term" value="P:proteolysis"/>
    <property type="evidence" value="ECO:0007669"/>
    <property type="project" value="UniProtKB-KW"/>
</dbReference>
<dbReference type="InterPro" id="IPR047177">
    <property type="entry name" value="Pept_M20A"/>
</dbReference>
<dbReference type="PANTHER" id="PTHR45962">
    <property type="entry name" value="N-FATTY-ACYL-AMINO ACID SYNTHASE/HYDROLASE PM20D1"/>
    <property type="match status" value="1"/>
</dbReference>
<dbReference type="Gene3D" id="3.40.630.10">
    <property type="entry name" value="Zn peptidases"/>
    <property type="match status" value="1"/>
</dbReference>
<evidence type="ECO:0000256" key="2">
    <source>
        <dbReference type="ARBA" id="ARBA00022670"/>
    </source>
</evidence>
<gene>
    <name evidence="7" type="ORF">DW322_00270</name>
</gene>
<proteinExistence type="inferred from homology"/>
<evidence type="ECO:0000256" key="1">
    <source>
        <dbReference type="ARBA" id="ARBA00006247"/>
    </source>
</evidence>
<dbReference type="Proteomes" id="UP000471120">
    <property type="component" value="Unassembled WGS sequence"/>
</dbReference>
<keyword evidence="5" id="KW-0862">Zinc</keyword>
<dbReference type="Gene3D" id="1.10.150.900">
    <property type="match status" value="1"/>
</dbReference>
<name>A0A6P2C9G3_9NOCA</name>
<dbReference type="Pfam" id="PF01546">
    <property type="entry name" value="Peptidase_M20"/>
    <property type="match status" value="1"/>
</dbReference>
<evidence type="ECO:0000313" key="7">
    <source>
        <dbReference type="EMBL" id="TXG88962.1"/>
    </source>
</evidence>
<protein>
    <submittedName>
        <fullName evidence="7">M20/M25/M40 family metallo-hydrolase</fullName>
    </submittedName>
</protein>
<dbReference type="GO" id="GO:0008233">
    <property type="term" value="F:peptidase activity"/>
    <property type="evidence" value="ECO:0007669"/>
    <property type="project" value="UniProtKB-KW"/>
</dbReference>
<dbReference type="AlphaFoldDB" id="A0A6P2C9G3"/>
<evidence type="ECO:0000256" key="5">
    <source>
        <dbReference type="ARBA" id="ARBA00022833"/>
    </source>
</evidence>
<evidence type="ECO:0000256" key="3">
    <source>
        <dbReference type="ARBA" id="ARBA00022723"/>
    </source>
</evidence>
<dbReference type="InterPro" id="IPR036264">
    <property type="entry name" value="Bact_exopeptidase_dim_dom"/>
</dbReference>
<comment type="similarity">
    <text evidence="1">Belongs to the peptidase M20A family.</text>
</comment>
<comment type="caution">
    <text evidence="7">The sequence shown here is derived from an EMBL/GenBank/DDBJ whole genome shotgun (WGS) entry which is preliminary data.</text>
</comment>
<feature type="domain" description="Peptidase M20 dimerisation" evidence="6">
    <location>
        <begin position="209"/>
        <end position="353"/>
    </location>
</feature>
<dbReference type="Gene3D" id="3.30.70.360">
    <property type="match status" value="1"/>
</dbReference>
<dbReference type="InterPro" id="IPR002933">
    <property type="entry name" value="Peptidase_M20"/>
</dbReference>
<sequence>MTSSTTEHPFGSDHPFARAVDALRAVVRIPTISYRDDERIDAAAFERLLTELAERFPRAHALDVTRIEPHALLVRWAGETDADPIVLMAHLDVVPVDGDAPWTRPPFGGDLADAPEGLCVWGRGTLDDKGSAVAILTAVETLLESGYTPARDVWLSFGCNEEVSGDAAPRAVATLRERGVTPWFVLDEGGAIASGAFPGVTAPIGVVGVAEKGSTMIELVARGGGGHGSTPAANGPAVRIANAVAALDRLSLPRRVPAPTRELLARLAPHLGGPLHPLVGRIVRAESLVASVLARAGAETRAIVQTTLAFTTLSAADGMNVIPTTAKAGVNARILPGDTVADIVARIRRAIDDGVEIDVVEAAEPSAVSPYSTAEVTDPAFALLESVIGEIFPDAVPSPYVMMAATDSRHFTEICARVYRFSPFRMSREQRATIHSVDERITVDTLLEGVGWYRSLLQRLG</sequence>
<dbReference type="SUPFAM" id="SSF53187">
    <property type="entry name" value="Zn-dependent exopeptidases"/>
    <property type="match status" value="1"/>
</dbReference>
<evidence type="ECO:0000259" key="6">
    <source>
        <dbReference type="Pfam" id="PF07687"/>
    </source>
</evidence>
<dbReference type="EMBL" id="QRCM01000001">
    <property type="protein sequence ID" value="TXG88962.1"/>
    <property type="molecule type" value="Genomic_DNA"/>
</dbReference>
<keyword evidence="3" id="KW-0479">Metal-binding</keyword>
<evidence type="ECO:0000256" key="4">
    <source>
        <dbReference type="ARBA" id="ARBA00022801"/>
    </source>
</evidence>
<keyword evidence="2" id="KW-0645">Protease</keyword>
<dbReference type="RefSeq" id="WP_010836830.1">
    <property type="nucleotide sequence ID" value="NZ_QRCM01000001.1"/>
</dbReference>
<organism evidence="7 8">
    <name type="scientific">Rhodococcus rhodnii</name>
    <dbReference type="NCBI Taxonomy" id="38312"/>
    <lineage>
        <taxon>Bacteria</taxon>
        <taxon>Bacillati</taxon>
        <taxon>Actinomycetota</taxon>
        <taxon>Actinomycetes</taxon>
        <taxon>Mycobacteriales</taxon>
        <taxon>Nocardiaceae</taxon>
        <taxon>Rhodococcus</taxon>
    </lineage>
</organism>
<reference evidence="7 8" key="1">
    <citation type="submission" date="2018-07" db="EMBL/GenBank/DDBJ databases">
        <title>Genome sequence of Rhodococcus rhodnii ATCC 35071 from Rhodnius prolixus.</title>
        <authorList>
            <person name="Patel V."/>
            <person name="Vogel K.J."/>
        </authorList>
    </citation>
    <scope>NUCLEOTIDE SEQUENCE [LARGE SCALE GENOMIC DNA]</scope>
    <source>
        <strain evidence="7 8">ATCC 35071</strain>
    </source>
</reference>